<gene>
    <name evidence="1" type="ORF">S03H2_27759</name>
</gene>
<evidence type="ECO:0000313" key="1">
    <source>
        <dbReference type="EMBL" id="GAH51624.1"/>
    </source>
</evidence>
<name>X1HCR0_9ZZZZ</name>
<sequence>MQKLKCPVCGRKHTPATGVTSAYWARCFCGYEIQITPGFWKATVTNWRKIKE</sequence>
<protein>
    <submittedName>
        <fullName evidence="1">Uncharacterized protein</fullName>
    </submittedName>
</protein>
<accession>X1HCR0</accession>
<reference evidence="1" key="1">
    <citation type="journal article" date="2014" name="Front. Microbiol.">
        <title>High frequency of phylogenetically diverse reductive dehalogenase-homologous genes in deep subseafloor sedimentary metagenomes.</title>
        <authorList>
            <person name="Kawai M."/>
            <person name="Futagami T."/>
            <person name="Toyoda A."/>
            <person name="Takaki Y."/>
            <person name="Nishi S."/>
            <person name="Hori S."/>
            <person name="Arai W."/>
            <person name="Tsubouchi T."/>
            <person name="Morono Y."/>
            <person name="Uchiyama I."/>
            <person name="Ito T."/>
            <person name="Fujiyama A."/>
            <person name="Inagaki F."/>
            <person name="Takami H."/>
        </authorList>
    </citation>
    <scope>NUCLEOTIDE SEQUENCE</scope>
    <source>
        <strain evidence="1">Expedition CK06-06</strain>
    </source>
</reference>
<dbReference type="EMBL" id="BARU01016707">
    <property type="protein sequence ID" value="GAH51624.1"/>
    <property type="molecule type" value="Genomic_DNA"/>
</dbReference>
<dbReference type="AlphaFoldDB" id="X1HCR0"/>
<organism evidence="1">
    <name type="scientific">marine sediment metagenome</name>
    <dbReference type="NCBI Taxonomy" id="412755"/>
    <lineage>
        <taxon>unclassified sequences</taxon>
        <taxon>metagenomes</taxon>
        <taxon>ecological metagenomes</taxon>
    </lineage>
</organism>
<comment type="caution">
    <text evidence="1">The sequence shown here is derived from an EMBL/GenBank/DDBJ whole genome shotgun (WGS) entry which is preliminary data.</text>
</comment>
<proteinExistence type="predicted"/>